<evidence type="ECO:0000259" key="2">
    <source>
        <dbReference type="PROSITE" id="PS50112"/>
    </source>
</evidence>
<dbReference type="InterPro" id="IPR000160">
    <property type="entry name" value="GGDEF_dom"/>
</dbReference>
<keyword evidence="1" id="KW-0472">Membrane</keyword>
<evidence type="ECO:0000259" key="4">
    <source>
        <dbReference type="PROSITE" id="PS50883"/>
    </source>
</evidence>
<dbReference type="InterPro" id="IPR035965">
    <property type="entry name" value="PAS-like_dom_sf"/>
</dbReference>
<dbReference type="InterPro" id="IPR025991">
    <property type="entry name" value="Chemoreceptor_zinc-bind_dom"/>
</dbReference>
<feature type="transmembrane region" description="Helical" evidence="1">
    <location>
        <begin position="6"/>
        <end position="28"/>
    </location>
</feature>
<dbReference type="InterPro" id="IPR000700">
    <property type="entry name" value="PAS-assoc_C"/>
</dbReference>
<dbReference type="Pfam" id="PF13682">
    <property type="entry name" value="CZB"/>
    <property type="match status" value="1"/>
</dbReference>
<feature type="transmembrane region" description="Helical" evidence="1">
    <location>
        <begin position="161"/>
        <end position="185"/>
    </location>
</feature>
<dbReference type="Pfam" id="PF00990">
    <property type="entry name" value="GGDEF"/>
    <property type="match status" value="1"/>
</dbReference>
<dbReference type="GO" id="GO:0006355">
    <property type="term" value="P:regulation of DNA-templated transcription"/>
    <property type="evidence" value="ECO:0007669"/>
    <property type="project" value="InterPro"/>
</dbReference>
<dbReference type="PROSITE" id="PS50885">
    <property type="entry name" value="HAMP"/>
    <property type="match status" value="1"/>
</dbReference>
<dbReference type="Pfam" id="PF00672">
    <property type="entry name" value="HAMP"/>
    <property type="match status" value="1"/>
</dbReference>
<dbReference type="PROSITE" id="PS50883">
    <property type="entry name" value="EAL"/>
    <property type="match status" value="1"/>
</dbReference>
<dbReference type="Pfam" id="PF00563">
    <property type="entry name" value="EAL"/>
    <property type="match status" value="1"/>
</dbReference>
<dbReference type="Gene3D" id="1.20.120.30">
    <property type="entry name" value="Aspartate receptor, ligand-binding domain"/>
    <property type="match status" value="1"/>
</dbReference>
<dbReference type="PROSITE" id="PS50887">
    <property type="entry name" value="GGDEF"/>
    <property type="match status" value="1"/>
</dbReference>
<dbReference type="PANTHER" id="PTHR44757">
    <property type="entry name" value="DIGUANYLATE CYCLASE DGCP"/>
    <property type="match status" value="1"/>
</dbReference>
<dbReference type="Gene3D" id="3.30.70.270">
    <property type="match status" value="1"/>
</dbReference>
<dbReference type="PROSITE" id="PS50112">
    <property type="entry name" value="PAS"/>
    <property type="match status" value="3"/>
</dbReference>
<dbReference type="InterPro" id="IPR029787">
    <property type="entry name" value="Nucleotide_cyclase"/>
</dbReference>
<organism evidence="7 8">
    <name type="scientific">Rhodocyclus tenuis</name>
    <name type="common">Rhodospirillum tenue</name>
    <dbReference type="NCBI Taxonomy" id="1066"/>
    <lineage>
        <taxon>Bacteria</taxon>
        <taxon>Pseudomonadati</taxon>
        <taxon>Pseudomonadota</taxon>
        <taxon>Betaproteobacteria</taxon>
        <taxon>Rhodocyclales</taxon>
        <taxon>Rhodocyclaceae</taxon>
        <taxon>Rhodocyclus</taxon>
    </lineage>
</organism>
<evidence type="ECO:0000313" key="8">
    <source>
        <dbReference type="Proteomes" id="UP000480275"/>
    </source>
</evidence>
<dbReference type="SUPFAM" id="SSF55785">
    <property type="entry name" value="PYP-like sensor domain (PAS domain)"/>
    <property type="match status" value="3"/>
</dbReference>
<evidence type="ECO:0000259" key="3">
    <source>
        <dbReference type="PROSITE" id="PS50113"/>
    </source>
</evidence>
<name>A0A6L5JSH6_RHOTE</name>
<feature type="domain" description="PAC" evidence="3">
    <location>
        <begin position="335"/>
        <end position="387"/>
    </location>
</feature>
<evidence type="ECO:0000259" key="5">
    <source>
        <dbReference type="PROSITE" id="PS50885"/>
    </source>
</evidence>
<accession>A0A6L5JSH6</accession>
<dbReference type="SUPFAM" id="SSF55073">
    <property type="entry name" value="Nucleotide cyclase"/>
    <property type="match status" value="1"/>
</dbReference>
<dbReference type="Gene3D" id="6.10.340.10">
    <property type="match status" value="1"/>
</dbReference>
<dbReference type="CDD" id="cd01948">
    <property type="entry name" value="EAL"/>
    <property type="match status" value="1"/>
</dbReference>
<dbReference type="OrthoDB" id="9813903at2"/>
<dbReference type="CDD" id="cd01949">
    <property type="entry name" value="GGDEF"/>
    <property type="match status" value="1"/>
</dbReference>
<feature type="domain" description="HAMP" evidence="5">
    <location>
        <begin position="186"/>
        <end position="238"/>
    </location>
</feature>
<dbReference type="SMART" id="SM00086">
    <property type="entry name" value="PAC"/>
    <property type="match status" value="3"/>
</dbReference>
<dbReference type="InterPro" id="IPR001610">
    <property type="entry name" value="PAC"/>
</dbReference>
<gene>
    <name evidence="7" type="ORF">GHK24_00815</name>
</gene>
<keyword evidence="1" id="KW-1133">Transmembrane helix</keyword>
<dbReference type="SMART" id="SM00091">
    <property type="entry name" value="PAS"/>
    <property type="match status" value="3"/>
</dbReference>
<dbReference type="CDD" id="cd06225">
    <property type="entry name" value="HAMP"/>
    <property type="match status" value="1"/>
</dbReference>
<dbReference type="GO" id="GO:0003824">
    <property type="term" value="F:catalytic activity"/>
    <property type="evidence" value="ECO:0007669"/>
    <property type="project" value="UniProtKB-ARBA"/>
</dbReference>
<dbReference type="InterPro" id="IPR000014">
    <property type="entry name" value="PAS"/>
</dbReference>
<feature type="domain" description="PAC" evidence="3">
    <location>
        <begin position="584"/>
        <end position="636"/>
    </location>
</feature>
<dbReference type="InterPro" id="IPR043128">
    <property type="entry name" value="Rev_trsase/Diguanyl_cyclase"/>
</dbReference>
<dbReference type="InterPro" id="IPR003660">
    <property type="entry name" value="HAMP_dom"/>
</dbReference>
<proteinExistence type="predicted"/>
<dbReference type="SUPFAM" id="SSF158472">
    <property type="entry name" value="HAMP domain-like"/>
    <property type="match status" value="1"/>
</dbReference>
<dbReference type="PROSITE" id="PS50113">
    <property type="entry name" value="PAC"/>
    <property type="match status" value="3"/>
</dbReference>
<dbReference type="EMBL" id="WIXJ01000001">
    <property type="protein sequence ID" value="MQY50325.1"/>
    <property type="molecule type" value="Genomic_DNA"/>
</dbReference>
<dbReference type="AlphaFoldDB" id="A0A6L5JSH6"/>
<dbReference type="Gene3D" id="3.30.450.20">
    <property type="entry name" value="PAS domain"/>
    <property type="match status" value="3"/>
</dbReference>
<keyword evidence="1" id="KW-0812">Transmembrane</keyword>
<dbReference type="NCBIfam" id="TIGR00254">
    <property type="entry name" value="GGDEF"/>
    <property type="match status" value="1"/>
</dbReference>
<evidence type="ECO:0000313" key="7">
    <source>
        <dbReference type="EMBL" id="MQY50325.1"/>
    </source>
</evidence>
<feature type="domain" description="GGDEF" evidence="6">
    <location>
        <begin position="668"/>
        <end position="801"/>
    </location>
</feature>
<dbReference type="Gene3D" id="3.20.20.450">
    <property type="entry name" value="EAL domain"/>
    <property type="match status" value="1"/>
</dbReference>
<feature type="domain" description="PAC" evidence="3">
    <location>
        <begin position="464"/>
        <end position="514"/>
    </location>
</feature>
<feature type="domain" description="PAS" evidence="2">
    <location>
        <begin position="261"/>
        <end position="331"/>
    </location>
</feature>
<dbReference type="SMART" id="SM00304">
    <property type="entry name" value="HAMP"/>
    <property type="match status" value="1"/>
</dbReference>
<comment type="caution">
    <text evidence="7">The sequence shown here is derived from an EMBL/GenBank/DDBJ whole genome shotgun (WGS) entry which is preliminary data.</text>
</comment>
<sequence length="1188" mass="133454">MQIRTLLSVAVSAAIITVLVLGGALWRVRVDLDQVAERQAQTRQLVRQSSAMLVYAEEYALHAEDGPLQQWWESYHSVIDTLTGAATPDDQLKRELLISAQPLPEIVEQIVAAKSTAENDAQRRRVGSLMSDLISYNQLLIADIHRWSDNALEQQRRLESWFHFLVIALPVATLLILFALATLLVQRVLRPLTTLREAVQAVSRGDLSVRCSSNAQDEFGELSRTFDAMAVDLVGVLRQEIEERRQAELALANVNEDLANRESMIQQILDTSSVAIFLVDTQGRISFANRRMSEMFAMPLDRLIGEEYVALVHPTERSLGLQKMRDLASGKLMNIDLERRYVRADQSEFWGNLSGRRFYDLDANDAGLVGVIADVSVRRQAEQTLLESENRFREIFNSISDAIFIHDEATGVVIDCNKRSCEMYGFSREDIVGLHPDALSSGTPPFSTAEIAVWIERVKQEGPQVFEWLARKSDGHLFWVEVALRLAQIGSQVRLLSVIRDITARKASDADLRLASRVFTNSQEGIMITDADSRIVDVNPSFTRITGFTREDAVGQFASLLASGRQGPAFYSDMWDTLVRQDFWRGELWNRRKNGEIYPEMLSISAVRDDENRVQHYIGVFSDISVLKQHEEELDRIAHYDTLTGVPNRRLLADRLGQAIARAHRSERPVAVCYLDLDGFKPVNDTHGHGAGDRLLIEITARLKGLLRADDTLARLGGDEFVLLITDLPGSEECHAVLNRVLAAVSAPVAIDGAMISVSASIGVTLSPPDVDDADTLLRHADQAMYRAKEAGKNRFFVFNAEHDRKLQARWQQIQRLHQALECNEFLLHFQPKVDLITGEVLGAEALIRWQHPEEGMLAPGLFLPHLEGSDLEIDLGEWVIDSALRQMEIWHAEGLMISVSANVSANHLLQSNFTERLRLALERHPGAQPGKFELEILETAALSDMGQAARTLASCRELGVRFALDDFGTGYSSLTYFRDLPVDILKIDQSFVRDMLDDPNDLGIVEGVVRLAQAFNRQVIAEGVESMDHGALLLSIGCHICQGYGIARPMPAEALPEWIGHWREAKEWSALNHTSEDYLDPWLIVVAKSQRRWLDRLIDLLGNFDGQRSIELDPSKCPFGRWFAGRGALRYGEHADFHEIGRLHERIHALGRELLALARAGEREVALARVPELLRYQEHMLLLLSSL</sequence>
<dbReference type="InterPro" id="IPR052155">
    <property type="entry name" value="Biofilm_reg_signaling"/>
</dbReference>
<evidence type="ECO:0000259" key="6">
    <source>
        <dbReference type="PROSITE" id="PS50887"/>
    </source>
</evidence>
<dbReference type="Proteomes" id="UP000480275">
    <property type="component" value="Unassembled WGS sequence"/>
</dbReference>
<dbReference type="CDD" id="cd00130">
    <property type="entry name" value="PAS"/>
    <property type="match status" value="3"/>
</dbReference>
<dbReference type="SUPFAM" id="SSF141868">
    <property type="entry name" value="EAL domain-like"/>
    <property type="match status" value="1"/>
</dbReference>
<evidence type="ECO:0000256" key="1">
    <source>
        <dbReference type="SAM" id="Phobius"/>
    </source>
</evidence>
<dbReference type="InterPro" id="IPR001633">
    <property type="entry name" value="EAL_dom"/>
</dbReference>
<dbReference type="GO" id="GO:0007165">
    <property type="term" value="P:signal transduction"/>
    <property type="evidence" value="ECO:0007669"/>
    <property type="project" value="InterPro"/>
</dbReference>
<feature type="domain" description="PAS" evidence="2">
    <location>
        <begin position="511"/>
        <end position="556"/>
    </location>
</feature>
<dbReference type="Pfam" id="PF00989">
    <property type="entry name" value="PAS"/>
    <property type="match status" value="1"/>
</dbReference>
<dbReference type="SMART" id="SM00052">
    <property type="entry name" value="EAL"/>
    <property type="match status" value="1"/>
</dbReference>
<dbReference type="Pfam" id="PF13426">
    <property type="entry name" value="PAS_9"/>
    <property type="match status" value="2"/>
</dbReference>
<dbReference type="InterPro" id="IPR035919">
    <property type="entry name" value="EAL_sf"/>
</dbReference>
<dbReference type="InterPro" id="IPR013767">
    <property type="entry name" value="PAS_fold"/>
</dbReference>
<reference evidence="7 8" key="1">
    <citation type="submission" date="2019-10" db="EMBL/GenBank/DDBJ databases">
        <title>Whole-genome sequence of the purple nonsulfur photosynthetic bacterium Rhodocyclus tenuis.</title>
        <authorList>
            <person name="Kyndt J.A."/>
            <person name="Meyer T.E."/>
        </authorList>
    </citation>
    <scope>NUCLEOTIDE SEQUENCE [LARGE SCALE GENOMIC DNA]</scope>
    <source>
        <strain evidence="7 8">DSM 110</strain>
    </source>
</reference>
<dbReference type="PANTHER" id="PTHR44757:SF2">
    <property type="entry name" value="BIOFILM ARCHITECTURE MAINTENANCE PROTEIN MBAA"/>
    <property type="match status" value="1"/>
</dbReference>
<protein>
    <submittedName>
        <fullName evidence="7">EAL domain-containing protein</fullName>
    </submittedName>
</protein>
<dbReference type="NCBIfam" id="TIGR00229">
    <property type="entry name" value="sensory_box"/>
    <property type="match status" value="3"/>
</dbReference>
<dbReference type="GO" id="GO:0016020">
    <property type="term" value="C:membrane"/>
    <property type="evidence" value="ECO:0007669"/>
    <property type="project" value="InterPro"/>
</dbReference>
<feature type="domain" description="PAS" evidence="2">
    <location>
        <begin position="388"/>
        <end position="433"/>
    </location>
</feature>
<dbReference type="FunFam" id="3.30.70.270:FF:000001">
    <property type="entry name" value="Diguanylate cyclase domain protein"/>
    <property type="match status" value="1"/>
</dbReference>
<dbReference type="SMART" id="SM00267">
    <property type="entry name" value="GGDEF"/>
    <property type="match status" value="1"/>
</dbReference>
<feature type="domain" description="EAL" evidence="4">
    <location>
        <begin position="810"/>
        <end position="1064"/>
    </location>
</feature>